<proteinExistence type="predicted"/>
<evidence type="ECO:0008006" key="3">
    <source>
        <dbReference type="Google" id="ProtNLM"/>
    </source>
</evidence>
<dbReference type="EMBL" id="JPMD01000041">
    <property type="protein sequence ID" value="KEZ85158.1"/>
    <property type="molecule type" value="Genomic_DNA"/>
</dbReference>
<keyword evidence="2" id="KW-1185">Reference proteome</keyword>
<dbReference type="AlphaFoldDB" id="A0A084J874"/>
<gene>
    <name evidence="1" type="ORF">IO99_16215</name>
</gene>
<dbReference type="RefSeq" id="WP_035135110.1">
    <property type="nucleotide sequence ID" value="NZ_JPMD01000041.1"/>
</dbReference>
<evidence type="ECO:0000313" key="2">
    <source>
        <dbReference type="Proteomes" id="UP000028542"/>
    </source>
</evidence>
<dbReference type="Proteomes" id="UP000028542">
    <property type="component" value="Unassembled WGS sequence"/>
</dbReference>
<dbReference type="InterPro" id="IPR025945">
    <property type="entry name" value="DHHW"/>
</dbReference>
<protein>
    <recommendedName>
        <fullName evidence="3">DHHW protein</fullName>
    </recommendedName>
</protein>
<comment type="caution">
    <text evidence="1">The sequence shown here is derived from an EMBL/GenBank/DDBJ whole genome shotgun (WGS) entry which is preliminary data.</text>
</comment>
<evidence type="ECO:0000313" key="1">
    <source>
        <dbReference type="EMBL" id="KEZ85158.1"/>
    </source>
</evidence>
<sequence>MDKSNKVNRRLMAVVFLLFIAIMSISNILRREKTFSEAENRNLASRPEFSLGALLSGDYIKHYESYISDQFPGRGLFINAKAKVDKLMGKSESNDVFIGKNNQLIEDFEERAQEETDHKVLAINEFVKKHENINTSFMLIPTATEILKDKLPKYAPVDNQLEYMKYIEGKLSSNVKYINPYNALINNKDKYLYYRTDHHWTSKGAYLAYVEFCKSLGLEPKKEGEFQVELVANDFYGSLTSKIGDKRGKPDCINVYIPKENGEMVVNYITEQKRTTTLYSSENLDKKDKYEVFTGGNHSHINIKSLGDPKKKLLVVKDSYANSFLPFLISHYGEIDVVDLRYYMDNMEELIESKDITDMLFLYNANTFNSDDSILNLN</sequence>
<organism evidence="1 2">
    <name type="scientific">Clostridium sulfidigenes</name>
    <dbReference type="NCBI Taxonomy" id="318464"/>
    <lineage>
        <taxon>Bacteria</taxon>
        <taxon>Bacillati</taxon>
        <taxon>Bacillota</taxon>
        <taxon>Clostridia</taxon>
        <taxon>Eubacteriales</taxon>
        <taxon>Clostridiaceae</taxon>
        <taxon>Clostridium</taxon>
    </lineage>
</organism>
<dbReference type="eggNOG" id="ENOG502Z8CW">
    <property type="taxonomic scope" value="Bacteria"/>
</dbReference>
<accession>A0A084J874</accession>
<name>A0A084J874_9CLOT</name>
<dbReference type="STRING" id="318464.IO99_16215"/>
<dbReference type="Pfam" id="PF14286">
    <property type="entry name" value="DHHW"/>
    <property type="match status" value="1"/>
</dbReference>
<reference evidence="1 2" key="1">
    <citation type="submission" date="2014-07" db="EMBL/GenBank/DDBJ databases">
        <title>Draft genome of Clostridium sulfidigenes 113A isolated from sediments associated with methane hydrate from Krishna Godavari basin.</title>
        <authorList>
            <person name="Honkalas V.S."/>
            <person name="Dabir A.P."/>
            <person name="Arora P."/>
            <person name="Dhakephalkar P.K."/>
        </authorList>
    </citation>
    <scope>NUCLEOTIDE SEQUENCE [LARGE SCALE GENOMIC DNA]</scope>
    <source>
        <strain evidence="1 2">113A</strain>
    </source>
</reference>